<dbReference type="EMBL" id="AUZY01009911">
    <property type="protein sequence ID" value="EQD40465.1"/>
    <property type="molecule type" value="Genomic_DNA"/>
</dbReference>
<evidence type="ECO:0000259" key="4">
    <source>
        <dbReference type="Pfam" id="PF00389"/>
    </source>
</evidence>
<evidence type="ECO:0000256" key="3">
    <source>
        <dbReference type="ARBA" id="ARBA00023027"/>
    </source>
</evidence>
<dbReference type="InterPro" id="IPR029753">
    <property type="entry name" value="D-isomer_DH_CS"/>
</dbReference>
<dbReference type="SUPFAM" id="SSF52283">
    <property type="entry name" value="Formate/glycerate dehydrogenase catalytic domain-like"/>
    <property type="match status" value="1"/>
</dbReference>
<protein>
    <submittedName>
        <fullName evidence="6">D-3-phosphoglycerate dehydrogenase</fullName>
    </submittedName>
</protein>
<accession>T1AEV7</accession>
<dbReference type="Gene3D" id="3.40.50.720">
    <property type="entry name" value="NAD(P)-binding Rossmann-like Domain"/>
    <property type="match status" value="2"/>
</dbReference>
<dbReference type="PANTHER" id="PTHR42789">
    <property type="entry name" value="D-ISOMER SPECIFIC 2-HYDROXYACID DEHYDROGENASE FAMILY PROTEIN (AFU_ORTHOLOGUE AFUA_6G10090)"/>
    <property type="match status" value="1"/>
</dbReference>
<dbReference type="Pfam" id="PF00389">
    <property type="entry name" value="2-Hacid_dh"/>
    <property type="match status" value="1"/>
</dbReference>
<dbReference type="FunFam" id="3.40.50.720:FF:000041">
    <property type="entry name" value="D-3-phosphoglycerate dehydrogenase"/>
    <property type="match status" value="1"/>
</dbReference>
<dbReference type="InterPro" id="IPR006140">
    <property type="entry name" value="D-isomer_DH_NAD-bd"/>
</dbReference>
<sequence length="300" mass="31501">AVDRLRSGPCTVVDATAGADALRAALPTAWALVVRSRTKVTEEALRNAPHLRVIARAGVGVDNIDMRAAAARSIDVVNAPSAATASVAELTVAFALMLVRGMWPGIASTKAGGWERGTNGGEIAGRTIGYIGYGRIAREVQRRLIPFGVHAIAYDPFLPAPVDATELVDLPTLLGRADIVSLHASLTPENRHLIDARALEQMRPGAVLINVARGPLVDEAALLAALKAGRLAGAALDVFEEEPPKLRELLERPDVIATPHIGASTREGQARAGNLVVDEILRAARAEPLTARVLPPSGAL</sequence>
<dbReference type="InterPro" id="IPR050857">
    <property type="entry name" value="D-2-hydroxyacid_DH"/>
</dbReference>
<dbReference type="GO" id="GO:0047545">
    <property type="term" value="F:(S)-2-hydroxyglutarate dehydrogenase activity"/>
    <property type="evidence" value="ECO:0007669"/>
    <property type="project" value="UniProtKB-ARBA"/>
</dbReference>
<evidence type="ECO:0000256" key="1">
    <source>
        <dbReference type="ARBA" id="ARBA00005854"/>
    </source>
</evidence>
<dbReference type="InterPro" id="IPR006139">
    <property type="entry name" value="D-isomer_2_OHA_DH_cat_dom"/>
</dbReference>
<comment type="similarity">
    <text evidence="1">Belongs to the D-isomer specific 2-hydroxyacid dehydrogenase family.</text>
</comment>
<reference evidence="6" key="2">
    <citation type="journal article" date="2014" name="ISME J.">
        <title>Microbial stratification in low pH oxic and suboxic macroscopic growths along an acid mine drainage.</title>
        <authorList>
            <person name="Mendez-Garcia C."/>
            <person name="Mesa V."/>
            <person name="Sprenger R.R."/>
            <person name="Richter M."/>
            <person name="Diez M.S."/>
            <person name="Solano J."/>
            <person name="Bargiela R."/>
            <person name="Golyshina O.V."/>
            <person name="Manteca A."/>
            <person name="Ramos J.L."/>
            <person name="Gallego J.R."/>
            <person name="Llorente I."/>
            <person name="Martins Dos Santos V.A."/>
            <person name="Jensen O.N."/>
            <person name="Pelaez A.I."/>
            <person name="Sanchez J."/>
            <person name="Ferrer M."/>
        </authorList>
    </citation>
    <scope>NUCLEOTIDE SEQUENCE</scope>
</reference>
<dbReference type="Pfam" id="PF02826">
    <property type="entry name" value="2-Hacid_dh_C"/>
    <property type="match status" value="1"/>
</dbReference>
<comment type="caution">
    <text evidence="6">The sequence shown here is derived from an EMBL/GenBank/DDBJ whole genome shotgun (WGS) entry which is preliminary data.</text>
</comment>
<evidence type="ECO:0000313" key="6">
    <source>
        <dbReference type="EMBL" id="EQD40465.1"/>
    </source>
</evidence>
<evidence type="ECO:0000256" key="2">
    <source>
        <dbReference type="ARBA" id="ARBA00023002"/>
    </source>
</evidence>
<keyword evidence="2" id="KW-0560">Oxidoreductase</keyword>
<dbReference type="GO" id="GO:0051287">
    <property type="term" value="F:NAD binding"/>
    <property type="evidence" value="ECO:0007669"/>
    <property type="project" value="InterPro"/>
</dbReference>
<dbReference type="AlphaFoldDB" id="T1AEV7"/>
<gene>
    <name evidence="6" type="ORF">B1B_14911</name>
</gene>
<organism evidence="6">
    <name type="scientific">mine drainage metagenome</name>
    <dbReference type="NCBI Taxonomy" id="410659"/>
    <lineage>
        <taxon>unclassified sequences</taxon>
        <taxon>metagenomes</taxon>
        <taxon>ecological metagenomes</taxon>
    </lineage>
</organism>
<dbReference type="PROSITE" id="PS00671">
    <property type="entry name" value="D_2_HYDROXYACID_DH_3"/>
    <property type="match status" value="1"/>
</dbReference>
<feature type="domain" description="D-isomer specific 2-hydroxyacid dehydrogenase NAD-binding" evidence="5">
    <location>
        <begin position="93"/>
        <end position="262"/>
    </location>
</feature>
<dbReference type="GO" id="GO:0006564">
    <property type="term" value="P:L-serine biosynthetic process"/>
    <property type="evidence" value="ECO:0007669"/>
    <property type="project" value="UniProtKB-ARBA"/>
</dbReference>
<reference evidence="6" key="1">
    <citation type="submission" date="2013-08" db="EMBL/GenBank/DDBJ databases">
        <authorList>
            <person name="Mendez C."/>
            <person name="Richter M."/>
            <person name="Ferrer M."/>
            <person name="Sanchez J."/>
        </authorList>
    </citation>
    <scope>NUCLEOTIDE SEQUENCE</scope>
</reference>
<dbReference type="SUPFAM" id="SSF51735">
    <property type="entry name" value="NAD(P)-binding Rossmann-fold domains"/>
    <property type="match status" value="1"/>
</dbReference>
<evidence type="ECO:0000259" key="5">
    <source>
        <dbReference type="Pfam" id="PF02826"/>
    </source>
</evidence>
<dbReference type="InterPro" id="IPR036291">
    <property type="entry name" value="NAD(P)-bd_dom_sf"/>
</dbReference>
<feature type="non-terminal residue" evidence="6">
    <location>
        <position position="1"/>
    </location>
</feature>
<keyword evidence="3" id="KW-0520">NAD</keyword>
<dbReference type="PANTHER" id="PTHR42789:SF1">
    <property type="entry name" value="D-ISOMER SPECIFIC 2-HYDROXYACID DEHYDROGENASE FAMILY PROTEIN (AFU_ORTHOLOGUE AFUA_6G10090)"/>
    <property type="match status" value="1"/>
</dbReference>
<dbReference type="GO" id="GO:0004617">
    <property type="term" value="F:phosphoglycerate dehydrogenase activity"/>
    <property type="evidence" value="ECO:0007669"/>
    <property type="project" value="UniProtKB-ARBA"/>
</dbReference>
<proteinExistence type="inferred from homology"/>
<name>T1AEV7_9ZZZZ</name>
<feature type="domain" description="D-isomer specific 2-hydroxyacid dehydrogenase catalytic" evidence="4">
    <location>
        <begin position="16"/>
        <end position="293"/>
    </location>
</feature>